<proteinExistence type="predicted"/>
<gene>
    <name evidence="1" type="ORF">EQG79_13475</name>
</gene>
<name>A0A4V1RWA7_9BACT</name>
<protein>
    <submittedName>
        <fullName evidence="1">Uncharacterized protein</fullName>
    </submittedName>
</protein>
<evidence type="ECO:0000313" key="2">
    <source>
        <dbReference type="Proteomes" id="UP000290407"/>
    </source>
</evidence>
<dbReference type="AlphaFoldDB" id="A0A4V1RWA7"/>
<dbReference type="RefSeq" id="WP_129601807.1">
    <property type="nucleotide sequence ID" value="NZ_SBLB01000003.1"/>
</dbReference>
<organism evidence="1 2">
    <name type="scientific">Spirosoma sordidisoli</name>
    <dbReference type="NCBI Taxonomy" id="2502893"/>
    <lineage>
        <taxon>Bacteria</taxon>
        <taxon>Pseudomonadati</taxon>
        <taxon>Bacteroidota</taxon>
        <taxon>Cytophagia</taxon>
        <taxon>Cytophagales</taxon>
        <taxon>Cytophagaceae</taxon>
        <taxon>Spirosoma</taxon>
    </lineage>
</organism>
<comment type="caution">
    <text evidence="1">The sequence shown here is derived from an EMBL/GenBank/DDBJ whole genome shotgun (WGS) entry which is preliminary data.</text>
</comment>
<sequence>MNPEEEFRIRSTKFVRREVYDDGSKCYTYEISFNRSLEHTGRYNIMEDALNKSLKEEARKDLWFAVVRLYYSIKRYLSSLL</sequence>
<dbReference type="EMBL" id="SBLB01000003">
    <property type="protein sequence ID" value="RYC69608.1"/>
    <property type="molecule type" value="Genomic_DNA"/>
</dbReference>
<evidence type="ECO:0000313" key="1">
    <source>
        <dbReference type="EMBL" id="RYC69608.1"/>
    </source>
</evidence>
<accession>A0A4V1RWA7</accession>
<reference evidence="1 2" key="1">
    <citation type="submission" date="2019-01" db="EMBL/GenBank/DDBJ databases">
        <title>Spirosoma flava sp. nov., a propanil-degrading bacterium isolated from herbicide-contaminated soil.</title>
        <authorList>
            <person name="Zhang L."/>
            <person name="Jiang J.-D."/>
        </authorList>
    </citation>
    <scope>NUCLEOTIDE SEQUENCE [LARGE SCALE GENOMIC DNA]</scope>
    <source>
        <strain evidence="1 2">TY50</strain>
    </source>
</reference>
<dbReference type="Proteomes" id="UP000290407">
    <property type="component" value="Unassembled WGS sequence"/>
</dbReference>
<keyword evidence="2" id="KW-1185">Reference proteome</keyword>